<comment type="caution">
    <text evidence="12">The sequence shown here is derived from an EMBL/GenBank/DDBJ whole genome shotgun (WGS) entry which is preliminary data.</text>
</comment>
<evidence type="ECO:0000256" key="4">
    <source>
        <dbReference type="ARBA" id="ARBA00022989"/>
    </source>
</evidence>
<dbReference type="OrthoDB" id="9894375at2759"/>
<proteinExistence type="predicted"/>
<evidence type="ECO:0000256" key="8">
    <source>
        <dbReference type="ARBA" id="ARBA00023180"/>
    </source>
</evidence>
<evidence type="ECO:0000256" key="9">
    <source>
        <dbReference type="ARBA" id="ARBA00023224"/>
    </source>
</evidence>
<evidence type="ECO:0000259" key="11">
    <source>
        <dbReference type="PROSITE" id="PS50262"/>
    </source>
</evidence>
<dbReference type="Proteomes" id="UP000298663">
    <property type="component" value="Unassembled WGS sequence"/>
</dbReference>
<evidence type="ECO:0000256" key="5">
    <source>
        <dbReference type="ARBA" id="ARBA00023040"/>
    </source>
</evidence>
<accession>A0A4U5PC72</accession>
<dbReference type="Pfam" id="PF00001">
    <property type="entry name" value="7tm_1"/>
    <property type="match status" value="1"/>
</dbReference>
<evidence type="ECO:0000256" key="1">
    <source>
        <dbReference type="ARBA" id="ARBA00004651"/>
    </source>
</evidence>
<evidence type="ECO:0000313" key="13">
    <source>
        <dbReference type="Proteomes" id="UP000298663"/>
    </source>
</evidence>
<keyword evidence="3 10" id="KW-0812">Transmembrane</keyword>
<organism evidence="12 13">
    <name type="scientific">Steinernema carpocapsae</name>
    <name type="common">Entomopathogenic nematode</name>
    <dbReference type="NCBI Taxonomy" id="34508"/>
    <lineage>
        <taxon>Eukaryota</taxon>
        <taxon>Metazoa</taxon>
        <taxon>Ecdysozoa</taxon>
        <taxon>Nematoda</taxon>
        <taxon>Chromadorea</taxon>
        <taxon>Rhabditida</taxon>
        <taxon>Tylenchina</taxon>
        <taxon>Panagrolaimomorpha</taxon>
        <taxon>Strongyloidoidea</taxon>
        <taxon>Steinernematidae</taxon>
        <taxon>Steinernema</taxon>
    </lineage>
</organism>
<dbReference type="Gene3D" id="1.20.1070.10">
    <property type="entry name" value="Rhodopsin 7-helix transmembrane proteins"/>
    <property type="match status" value="1"/>
</dbReference>
<feature type="transmembrane region" description="Helical" evidence="10">
    <location>
        <begin position="216"/>
        <end position="239"/>
    </location>
</feature>
<keyword evidence="8" id="KW-0325">Glycoprotein</keyword>
<feature type="transmembrane region" description="Helical" evidence="10">
    <location>
        <begin position="160"/>
        <end position="182"/>
    </location>
</feature>
<evidence type="ECO:0000256" key="3">
    <source>
        <dbReference type="ARBA" id="ARBA00022692"/>
    </source>
</evidence>
<dbReference type="GO" id="GO:0005886">
    <property type="term" value="C:plasma membrane"/>
    <property type="evidence" value="ECO:0007669"/>
    <property type="project" value="UniProtKB-SubCell"/>
</dbReference>
<comment type="subcellular location">
    <subcellularLocation>
        <location evidence="1">Cell membrane</location>
        <topology evidence="1">Multi-pass membrane protein</topology>
    </subcellularLocation>
</comment>
<gene>
    <name evidence="12" type="ORF">L596_008311</name>
</gene>
<keyword evidence="7" id="KW-0675">Receptor</keyword>
<keyword evidence="2" id="KW-1003">Cell membrane</keyword>
<protein>
    <recommendedName>
        <fullName evidence="11">G-protein coupled receptors family 1 profile domain-containing protein</fullName>
    </recommendedName>
</protein>
<sequence length="399" mass="45385">MKLNESETLELLERLLNETTQRNKQTHTPSTLLDESSFIIWLGGLFSLMGTVSLLLNIGVMCLLLRYRRTLLRHVFYILIFNFAIIDGIKGLCTIAYALNLLTMADGDVVNNSFKLDQLVLLLHRVCNLATILNLAFITGNELLYCVSFYYEMLITRNRAIALVVVSWLVSIAFTVVVLLLGSSAQAVLIDPMCGANDHSTNCFVRQNTSVDSQKVFHIGIITFCVVCLIAIIFSYVILYRVVSRIVKTDKQLTKEANDFQRHSLSGDGSLHKRPPLSRRHRYVIVIGLVILVCTVYLLSYSALQLMQILRFSSRFSLSEATTLKLKWILRFALCVHSLVQPLCYLRMKEFRNVVSRIFCRRKTMEVLTEHEELGGTRYEFRSVANSAGCAEKEEQDIC</sequence>
<dbReference type="InterPro" id="IPR000276">
    <property type="entry name" value="GPCR_Rhodpsn"/>
</dbReference>
<reference evidence="12 13" key="1">
    <citation type="journal article" date="2015" name="Genome Biol.">
        <title>Comparative genomics of Steinernema reveals deeply conserved gene regulatory networks.</title>
        <authorList>
            <person name="Dillman A.R."/>
            <person name="Macchietto M."/>
            <person name="Porter C.F."/>
            <person name="Rogers A."/>
            <person name="Williams B."/>
            <person name="Antoshechkin I."/>
            <person name="Lee M.M."/>
            <person name="Goodwin Z."/>
            <person name="Lu X."/>
            <person name="Lewis E.E."/>
            <person name="Goodrich-Blair H."/>
            <person name="Stock S.P."/>
            <person name="Adams B.J."/>
            <person name="Sternberg P.W."/>
            <person name="Mortazavi A."/>
        </authorList>
    </citation>
    <scope>NUCLEOTIDE SEQUENCE [LARGE SCALE GENOMIC DNA]</scope>
    <source>
        <strain evidence="12 13">ALL</strain>
    </source>
</reference>
<evidence type="ECO:0000256" key="10">
    <source>
        <dbReference type="SAM" id="Phobius"/>
    </source>
</evidence>
<evidence type="ECO:0000313" key="12">
    <source>
        <dbReference type="EMBL" id="TKR93952.1"/>
    </source>
</evidence>
<keyword evidence="6 10" id="KW-0472">Membrane</keyword>
<dbReference type="PROSITE" id="PS50262">
    <property type="entry name" value="G_PROTEIN_RECEP_F1_2"/>
    <property type="match status" value="1"/>
</dbReference>
<dbReference type="InterPro" id="IPR017452">
    <property type="entry name" value="GPCR_Rhodpsn_7TM"/>
</dbReference>
<evidence type="ECO:0000256" key="2">
    <source>
        <dbReference type="ARBA" id="ARBA00022475"/>
    </source>
</evidence>
<dbReference type="GO" id="GO:0004930">
    <property type="term" value="F:G protein-coupled receptor activity"/>
    <property type="evidence" value="ECO:0007669"/>
    <property type="project" value="UniProtKB-KW"/>
</dbReference>
<keyword evidence="9" id="KW-0807">Transducer</keyword>
<dbReference type="AlphaFoldDB" id="A0A4U5PC72"/>
<feature type="transmembrane region" description="Helical" evidence="10">
    <location>
        <begin position="76"/>
        <end position="99"/>
    </location>
</feature>
<dbReference type="CDD" id="cd00637">
    <property type="entry name" value="7tm_classA_rhodopsin-like"/>
    <property type="match status" value="1"/>
</dbReference>
<keyword evidence="13" id="KW-1185">Reference proteome</keyword>
<name>A0A4U5PC72_STECR</name>
<reference evidence="12 13" key="2">
    <citation type="journal article" date="2019" name="G3 (Bethesda)">
        <title>Hybrid Assembly of the Genome of the Entomopathogenic Nematode Steinernema carpocapsae Identifies the X-Chromosome.</title>
        <authorList>
            <person name="Serra L."/>
            <person name="Macchietto M."/>
            <person name="Macias-Munoz A."/>
            <person name="McGill C.J."/>
            <person name="Rodriguez I.M."/>
            <person name="Rodriguez B."/>
            <person name="Murad R."/>
            <person name="Mortazavi A."/>
        </authorList>
    </citation>
    <scope>NUCLEOTIDE SEQUENCE [LARGE SCALE GENOMIC DNA]</scope>
    <source>
        <strain evidence="12 13">ALL</strain>
    </source>
</reference>
<dbReference type="PANTHER" id="PTHR24246:SF27">
    <property type="entry name" value="ADENOSINE RECEPTOR, ISOFORM A"/>
    <property type="match status" value="1"/>
</dbReference>
<evidence type="ECO:0000256" key="7">
    <source>
        <dbReference type="ARBA" id="ARBA00023170"/>
    </source>
</evidence>
<evidence type="ECO:0000256" key="6">
    <source>
        <dbReference type="ARBA" id="ARBA00023136"/>
    </source>
</evidence>
<dbReference type="EMBL" id="AZBU02000002">
    <property type="protein sequence ID" value="TKR93952.1"/>
    <property type="molecule type" value="Genomic_DNA"/>
</dbReference>
<feature type="transmembrane region" description="Helical" evidence="10">
    <location>
        <begin position="38"/>
        <end position="64"/>
    </location>
</feature>
<dbReference type="SUPFAM" id="SSF81321">
    <property type="entry name" value="Family A G protein-coupled receptor-like"/>
    <property type="match status" value="1"/>
</dbReference>
<keyword evidence="5" id="KW-0297">G-protein coupled receptor</keyword>
<feature type="transmembrane region" description="Helical" evidence="10">
    <location>
        <begin position="283"/>
        <end position="308"/>
    </location>
</feature>
<keyword evidence="4 10" id="KW-1133">Transmembrane helix</keyword>
<feature type="domain" description="G-protein coupled receptors family 1 profile" evidence="11">
    <location>
        <begin position="56"/>
        <end position="345"/>
    </location>
</feature>
<dbReference type="PANTHER" id="PTHR24246">
    <property type="entry name" value="OLFACTORY RECEPTOR AND ADENOSINE RECEPTOR"/>
    <property type="match status" value="1"/>
</dbReference>